<keyword evidence="2" id="KW-0677">Repeat</keyword>
<dbReference type="EMBL" id="QQZK01000001">
    <property type="protein sequence ID" value="KAF5105093.1"/>
    <property type="molecule type" value="Genomic_DNA"/>
</dbReference>
<evidence type="ECO:0000256" key="5">
    <source>
        <dbReference type="PROSITE-ProRule" id="PRU00042"/>
    </source>
</evidence>
<dbReference type="GO" id="GO:0008270">
    <property type="term" value="F:zinc ion binding"/>
    <property type="evidence" value="ECO:0007669"/>
    <property type="project" value="UniProtKB-KW"/>
</dbReference>
<dbReference type="PROSITE" id="PS50157">
    <property type="entry name" value="ZINC_FINGER_C2H2_2"/>
    <property type="match status" value="2"/>
</dbReference>
<dbReference type="InterPro" id="IPR036236">
    <property type="entry name" value="Znf_C2H2_sf"/>
</dbReference>
<reference evidence="9" key="2">
    <citation type="journal article" date="2020" name="Front. Microbiol.">
        <title>Phenotypic and Genetic Characterization of the Cheese Ripening Yeast Geotrichum candidum.</title>
        <authorList>
            <person name="Perkins V."/>
            <person name="Vignola S."/>
            <person name="Lessard M.H."/>
            <person name="Plante P.L."/>
            <person name="Corbeil J."/>
            <person name="Dugat-Bony E."/>
            <person name="Frenette M."/>
            <person name="Labrie S."/>
        </authorList>
    </citation>
    <scope>NUCLEOTIDE SEQUENCE</scope>
    <source>
        <strain evidence="9">LMA-70</strain>
    </source>
</reference>
<dbReference type="InterPro" id="IPR013087">
    <property type="entry name" value="Znf_C2H2_type"/>
</dbReference>
<evidence type="ECO:0000256" key="2">
    <source>
        <dbReference type="ARBA" id="ARBA00022737"/>
    </source>
</evidence>
<keyword evidence="4" id="KW-0862">Zinc</keyword>
<feature type="domain" description="C2H2-type" evidence="7">
    <location>
        <begin position="279"/>
        <end position="308"/>
    </location>
</feature>
<dbReference type="SUPFAM" id="SSF57667">
    <property type="entry name" value="beta-beta-alpha zinc fingers"/>
    <property type="match status" value="1"/>
</dbReference>
<evidence type="ECO:0000256" key="6">
    <source>
        <dbReference type="SAM" id="MobiDB-lite"/>
    </source>
</evidence>
<dbReference type="PANTHER" id="PTHR23235">
    <property type="entry name" value="KRUEPPEL-LIKE TRANSCRIPTION FACTOR"/>
    <property type="match status" value="1"/>
</dbReference>
<dbReference type="PROSITE" id="PS00028">
    <property type="entry name" value="ZINC_FINGER_C2H2_1"/>
    <property type="match status" value="2"/>
</dbReference>
<keyword evidence="3 5" id="KW-0863">Zinc-finger</keyword>
<dbReference type="FunFam" id="3.30.160.60:FF:001732">
    <property type="entry name" value="Zgc:162936"/>
    <property type="match status" value="1"/>
</dbReference>
<dbReference type="GO" id="GO:0045893">
    <property type="term" value="P:positive regulation of DNA-templated transcription"/>
    <property type="evidence" value="ECO:0007669"/>
    <property type="project" value="UniProtKB-ARBA"/>
</dbReference>
<organism evidence="8 10">
    <name type="scientific">Geotrichum candidum</name>
    <name type="common">Oospora lactis</name>
    <name type="synonym">Dipodascus geotrichum</name>
    <dbReference type="NCBI Taxonomy" id="1173061"/>
    <lineage>
        <taxon>Eukaryota</taxon>
        <taxon>Fungi</taxon>
        <taxon>Dikarya</taxon>
        <taxon>Ascomycota</taxon>
        <taxon>Saccharomycotina</taxon>
        <taxon>Dipodascomycetes</taxon>
        <taxon>Dipodascales</taxon>
        <taxon>Dipodascaceae</taxon>
        <taxon>Geotrichum</taxon>
    </lineage>
</organism>
<dbReference type="GO" id="GO:0043565">
    <property type="term" value="F:sequence-specific DNA binding"/>
    <property type="evidence" value="ECO:0007669"/>
    <property type="project" value="UniProtKB-ARBA"/>
</dbReference>
<comment type="caution">
    <text evidence="8">The sequence shown here is derived from an EMBL/GenBank/DDBJ whole genome shotgun (WGS) entry which is preliminary data.</text>
</comment>
<dbReference type="EMBL" id="CCBN010000026">
    <property type="protein sequence ID" value="CDO57863.1"/>
    <property type="molecule type" value="Genomic_DNA"/>
</dbReference>
<feature type="domain" description="C2H2-type" evidence="7">
    <location>
        <begin position="251"/>
        <end position="278"/>
    </location>
</feature>
<dbReference type="OrthoDB" id="654211at2759"/>
<dbReference type="Proteomes" id="UP000242525">
    <property type="component" value="Unassembled WGS sequence"/>
</dbReference>
<feature type="compositionally biased region" description="Basic residues" evidence="6">
    <location>
        <begin position="219"/>
        <end position="234"/>
    </location>
</feature>
<evidence type="ECO:0000256" key="3">
    <source>
        <dbReference type="ARBA" id="ARBA00022771"/>
    </source>
</evidence>
<evidence type="ECO:0000313" key="9">
    <source>
        <dbReference type="EMBL" id="KAF5105093.1"/>
    </source>
</evidence>
<reference evidence="9" key="3">
    <citation type="submission" date="2020-01" db="EMBL/GenBank/DDBJ databases">
        <authorList>
            <person name="Perkins V."/>
            <person name="Lessard M.-H."/>
            <person name="Dugat-Bony E."/>
            <person name="Frenette M."/>
            <person name="Labrie S."/>
        </authorList>
    </citation>
    <scope>NUCLEOTIDE SEQUENCE</scope>
    <source>
        <strain evidence="9">LMA-70</strain>
    </source>
</reference>
<proteinExistence type="predicted"/>
<dbReference type="GO" id="GO:0005694">
    <property type="term" value="C:chromosome"/>
    <property type="evidence" value="ECO:0007669"/>
    <property type="project" value="UniProtKB-ARBA"/>
</dbReference>
<dbReference type="STRING" id="1173061.A0A0J9XKY7"/>
<sequence length="326" mass="36629">MSFPPAVFYSPYDSVDSEASMLQFVNYVDEDCSEYVAVTPESKIIQKSYDGSALVAPESCMPLMAITQSTLTTPVQQTIQPMGLATPLTHSLEERDLCRSQDFEFSTANPFINTHNLLAESHCFNEEEQENSYYAAHTYMEAPTTPPSLSDSCSSIASSRSISPELYKDIYDTPVSLPQHQSLQPQMPYLYSPLYFNTHSTAAVAASLALNLTTSPHHHNCISKKKTTTKRLGRPGRPPKSVDASTTEKPHQCVHCNKFFRRLEHLKRHAKIHTDERPFKCDVAECARRFSRSDNLRAHRKTHMKKGGRNLFIEGLEPDLQITPAA</sequence>
<name>A0A0J9XKY7_GEOCN</name>
<feature type="region of interest" description="Disordered" evidence="6">
    <location>
        <begin position="219"/>
        <end position="248"/>
    </location>
</feature>
<dbReference type="Proteomes" id="UP000750522">
    <property type="component" value="Unassembled WGS sequence"/>
</dbReference>
<accession>A0A0J9XKY7</accession>
<keyword evidence="10" id="KW-1185">Reference proteome</keyword>
<dbReference type="AlphaFoldDB" id="A0A0J9XKY7"/>
<evidence type="ECO:0000256" key="4">
    <source>
        <dbReference type="ARBA" id="ARBA00022833"/>
    </source>
</evidence>
<dbReference type="FunFam" id="3.30.160.60:FF:000630">
    <property type="entry name" value="Zinc finger protein 180"/>
    <property type="match status" value="1"/>
</dbReference>
<gene>
    <name evidence="8" type="ORF">BN980_GECA26s00593g</name>
    <name evidence="9" type="ORF">DV451_000009</name>
</gene>
<evidence type="ECO:0000313" key="10">
    <source>
        <dbReference type="Proteomes" id="UP000242525"/>
    </source>
</evidence>
<protein>
    <submittedName>
        <fullName evidence="8">Similar to Saccharomyces cerevisiae YLR131C ACE2 Transcription factor required for septum destruction after cytokinesi</fullName>
    </submittedName>
</protein>
<reference evidence="8 10" key="1">
    <citation type="submission" date="2014-03" db="EMBL/GenBank/DDBJ databases">
        <authorList>
            <person name="Casaregola S."/>
        </authorList>
    </citation>
    <scope>NUCLEOTIDE SEQUENCE [LARGE SCALE GENOMIC DNA]</scope>
    <source>
        <strain evidence="8 10">CLIB 918</strain>
    </source>
</reference>
<keyword evidence="1" id="KW-0479">Metal-binding</keyword>
<evidence type="ECO:0000313" key="8">
    <source>
        <dbReference type="EMBL" id="CDO57863.1"/>
    </source>
</evidence>
<evidence type="ECO:0000259" key="7">
    <source>
        <dbReference type="PROSITE" id="PS50157"/>
    </source>
</evidence>
<dbReference type="SMART" id="SM00355">
    <property type="entry name" value="ZnF_C2H2"/>
    <property type="match status" value="2"/>
</dbReference>
<evidence type="ECO:0000256" key="1">
    <source>
        <dbReference type="ARBA" id="ARBA00022723"/>
    </source>
</evidence>
<dbReference type="Pfam" id="PF00096">
    <property type="entry name" value="zf-C2H2"/>
    <property type="match status" value="2"/>
</dbReference>
<dbReference type="Gene3D" id="3.30.160.60">
    <property type="entry name" value="Classic Zinc Finger"/>
    <property type="match status" value="2"/>
</dbReference>